<evidence type="ECO:0000313" key="2">
    <source>
        <dbReference type="Proteomes" id="UP001432027"/>
    </source>
</evidence>
<proteinExistence type="predicted"/>
<gene>
    <name evidence="1" type="ORF">PENTCL1PPCAC_13392</name>
</gene>
<reference evidence="1" key="1">
    <citation type="submission" date="2023-10" db="EMBL/GenBank/DDBJ databases">
        <title>Genome assembly of Pristionchus species.</title>
        <authorList>
            <person name="Yoshida K."/>
            <person name="Sommer R.J."/>
        </authorList>
    </citation>
    <scope>NUCLEOTIDE SEQUENCE</scope>
    <source>
        <strain evidence="1">RS0144</strain>
    </source>
</reference>
<feature type="non-terminal residue" evidence="1">
    <location>
        <position position="71"/>
    </location>
</feature>
<sequence>MNCGNMVMSEIEVRLGKDATNADIAALLQVADEFAERNTNGTFSVEATGLFHCERGMPVPERDQGHASRLW</sequence>
<comment type="caution">
    <text evidence="1">The sequence shown here is derived from an EMBL/GenBank/DDBJ whole genome shotgun (WGS) entry which is preliminary data.</text>
</comment>
<dbReference type="Proteomes" id="UP001432027">
    <property type="component" value="Unassembled WGS sequence"/>
</dbReference>
<protein>
    <submittedName>
        <fullName evidence="1">Uncharacterized protein</fullName>
    </submittedName>
</protein>
<keyword evidence="2" id="KW-1185">Reference proteome</keyword>
<evidence type="ECO:0000313" key="1">
    <source>
        <dbReference type="EMBL" id="GMS91217.1"/>
    </source>
</evidence>
<organism evidence="1 2">
    <name type="scientific">Pristionchus entomophagus</name>
    <dbReference type="NCBI Taxonomy" id="358040"/>
    <lineage>
        <taxon>Eukaryota</taxon>
        <taxon>Metazoa</taxon>
        <taxon>Ecdysozoa</taxon>
        <taxon>Nematoda</taxon>
        <taxon>Chromadorea</taxon>
        <taxon>Rhabditida</taxon>
        <taxon>Rhabditina</taxon>
        <taxon>Diplogasteromorpha</taxon>
        <taxon>Diplogasteroidea</taxon>
        <taxon>Neodiplogasteridae</taxon>
        <taxon>Pristionchus</taxon>
    </lineage>
</organism>
<dbReference type="EMBL" id="BTSX01000003">
    <property type="protein sequence ID" value="GMS91217.1"/>
    <property type="molecule type" value="Genomic_DNA"/>
</dbReference>
<accession>A0AAV5TA69</accession>
<name>A0AAV5TA69_9BILA</name>
<dbReference type="AlphaFoldDB" id="A0AAV5TA69"/>